<evidence type="ECO:0000313" key="6">
    <source>
        <dbReference type="EMBL" id="EKX73096.1"/>
    </source>
</evidence>
<keyword evidence="5" id="KW-0143">Chaperone</keyword>
<comment type="subcellular location">
    <subcellularLocation>
        <location evidence="1">Mitochondrion</location>
    </subcellularLocation>
</comment>
<dbReference type="PANTHER" id="PTHR21013:SF10">
    <property type="entry name" value="ATP SYNTHASE MITOCHONDRIAL F1 COMPLEX ASSEMBLY FACTOR 2"/>
    <property type="match status" value="1"/>
</dbReference>
<dbReference type="EMBL" id="ACOU01000003">
    <property type="protein sequence ID" value="EKX73096.1"/>
    <property type="molecule type" value="Genomic_DNA"/>
</dbReference>
<dbReference type="PANTHER" id="PTHR21013">
    <property type="entry name" value="ATP SYNTHASE MITOCHONDRIAL F1 COMPLEX ASSEMBLY FACTOR 2/ATP12 PROTEIN, MITOCHONDRIAL PRECURSOR"/>
    <property type="match status" value="1"/>
</dbReference>
<evidence type="ECO:0000256" key="1">
    <source>
        <dbReference type="ARBA" id="ARBA00004173"/>
    </source>
</evidence>
<proteinExistence type="inferred from homology"/>
<dbReference type="Gene3D" id="1.10.3580.10">
    <property type="entry name" value="ATP12 ATPase"/>
    <property type="match status" value="1"/>
</dbReference>
<dbReference type="Proteomes" id="UP000031512">
    <property type="component" value="Unassembled WGS sequence"/>
</dbReference>
<evidence type="ECO:0000256" key="4">
    <source>
        <dbReference type="ARBA" id="ARBA00023128"/>
    </source>
</evidence>
<dbReference type="Pfam" id="PF07542">
    <property type="entry name" value="ATP12"/>
    <property type="match status" value="1"/>
</dbReference>
<gene>
    <name evidence="6" type="ORF">BEWA_051480</name>
</gene>
<dbReference type="GO" id="GO:0005739">
    <property type="term" value="C:mitochondrion"/>
    <property type="evidence" value="ECO:0007669"/>
    <property type="project" value="UniProtKB-SubCell"/>
</dbReference>
<evidence type="ECO:0000313" key="7">
    <source>
        <dbReference type="Proteomes" id="UP000031512"/>
    </source>
</evidence>
<dbReference type="SUPFAM" id="SSF160909">
    <property type="entry name" value="ATP12-like"/>
    <property type="match status" value="1"/>
</dbReference>
<reference evidence="6 7" key="1">
    <citation type="journal article" date="2012" name="BMC Genomics">
        <title>Comparative genomic analysis and phylogenetic position of Theileria equi.</title>
        <authorList>
            <person name="Kappmeyer L.S."/>
            <person name="Thiagarajan M."/>
            <person name="Herndon D.R."/>
            <person name="Ramsay J.D."/>
            <person name="Caler E."/>
            <person name="Djikeng A."/>
            <person name="Gillespie J.J."/>
            <person name="Lau A.O."/>
            <person name="Roalson E.H."/>
            <person name="Silva J.C."/>
            <person name="Silva M.G."/>
            <person name="Suarez C.E."/>
            <person name="Ueti M.W."/>
            <person name="Nene V.M."/>
            <person name="Mealey R.H."/>
            <person name="Knowles D.P."/>
            <person name="Brayton K.A."/>
        </authorList>
    </citation>
    <scope>NUCLEOTIDE SEQUENCE [LARGE SCALE GENOMIC DNA]</scope>
    <source>
        <strain evidence="6 7">WA</strain>
    </source>
</reference>
<dbReference type="OrthoDB" id="5673at2759"/>
<dbReference type="AlphaFoldDB" id="L1LCM9"/>
<dbReference type="InterPro" id="IPR042272">
    <property type="entry name" value="ATP12_ATP_synth-F1-assembly_N"/>
</dbReference>
<comment type="caution">
    <text evidence="6">The sequence shown here is derived from an EMBL/GenBank/DDBJ whole genome shotgun (WGS) entry which is preliminary data.</text>
</comment>
<comment type="similarity">
    <text evidence="2">Belongs to the ATP12 family.</text>
</comment>
<evidence type="ECO:0000256" key="5">
    <source>
        <dbReference type="ARBA" id="ARBA00023186"/>
    </source>
</evidence>
<dbReference type="VEuPathDB" id="PiroplasmaDB:BEWA_051480"/>
<keyword evidence="3" id="KW-0809">Transit peptide</keyword>
<keyword evidence="4" id="KW-0496">Mitochondrion</keyword>
<dbReference type="STRING" id="1537102.L1LCM9"/>
<dbReference type="eggNOG" id="KOG3015">
    <property type="taxonomic scope" value="Eukaryota"/>
</dbReference>
<protein>
    <submittedName>
        <fullName evidence="6">Uncharacterized protein</fullName>
    </submittedName>
</protein>
<evidence type="ECO:0000256" key="3">
    <source>
        <dbReference type="ARBA" id="ARBA00022946"/>
    </source>
</evidence>
<accession>L1LCM9</accession>
<evidence type="ECO:0000256" key="2">
    <source>
        <dbReference type="ARBA" id="ARBA00008231"/>
    </source>
</evidence>
<keyword evidence="7" id="KW-1185">Reference proteome</keyword>
<dbReference type="InterPro" id="IPR011419">
    <property type="entry name" value="ATP12_ATP_synth-F1-assembly"/>
</dbReference>
<name>L1LCM9_THEEQ</name>
<dbReference type="Gene3D" id="3.30.2180.10">
    <property type="entry name" value="ATP12-like"/>
    <property type="match status" value="1"/>
</dbReference>
<sequence>MSYSSGLLKHPCAINNGFMRGIRYFGNTGPEYKGKIILCDKPKYSLCRKSVEIADYEDKFCILLDGKLLSTPFGNDIVTHSRELANHIKLEWEAQIDKLTRFGTVPLTLLLSRTLDFSDYSKGTHIVDLLDSLQTDTLLFYERCEPIDLPDLGSLSEDVLSQIRPLDLKVLQSSIINRLLDLFATHFRLEPIVISDTISKCPVQSDATLKVLHNTLYSLENPHIITVLHLQKCLKSLILPLMLIHKMVTPTDALRASRLEETLEAANWGVNDEFKATEDLIMKEIHTCLLFLTYMH</sequence>
<dbReference type="InterPro" id="IPR023335">
    <property type="entry name" value="ATP12_ortho_dom_sf"/>
</dbReference>
<dbReference type="RefSeq" id="XP_004832548.1">
    <property type="nucleotide sequence ID" value="XM_004832491.1"/>
</dbReference>
<dbReference type="GO" id="GO:0033615">
    <property type="term" value="P:mitochondrial proton-transporting ATP synthase complex assembly"/>
    <property type="evidence" value="ECO:0007669"/>
    <property type="project" value="TreeGrafter"/>
</dbReference>
<organism evidence="6 7">
    <name type="scientific">Theileria equi strain WA</name>
    <dbReference type="NCBI Taxonomy" id="1537102"/>
    <lineage>
        <taxon>Eukaryota</taxon>
        <taxon>Sar</taxon>
        <taxon>Alveolata</taxon>
        <taxon>Apicomplexa</taxon>
        <taxon>Aconoidasida</taxon>
        <taxon>Piroplasmida</taxon>
        <taxon>Theileriidae</taxon>
        <taxon>Theileria</taxon>
    </lineage>
</organism>
<dbReference type="GeneID" id="15803061"/>
<dbReference type="KEGG" id="beq:BEWA_051480"/>